<gene>
    <name evidence="6" type="primary">pfkA_1</name>
    <name evidence="6" type="ORF">NCTC6133_02250</name>
</gene>
<sequence length="46" mass="4824">MLGHVQRGGSPTGADRVLASRLGGYAVDLLMQGETAKGVELRTIKL</sequence>
<evidence type="ECO:0000256" key="4">
    <source>
        <dbReference type="ARBA" id="ARBA00022842"/>
    </source>
</evidence>
<keyword evidence="3 6" id="KW-0418">Kinase</keyword>
<evidence type="ECO:0000259" key="5">
    <source>
        <dbReference type="Pfam" id="PF00365"/>
    </source>
</evidence>
<dbReference type="Gene3D" id="3.40.50.460">
    <property type="entry name" value="Phosphofructokinase domain"/>
    <property type="match status" value="1"/>
</dbReference>
<organism evidence="6 7">
    <name type="scientific">Staphylococcus aureus</name>
    <dbReference type="NCBI Taxonomy" id="1280"/>
    <lineage>
        <taxon>Bacteria</taxon>
        <taxon>Bacillati</taxon>
        <taxon>Bacillota</taxon>
        <taxon>Bacilli</taxon>
        <taxon>Bacillales</taxon>
        <taxon>Staphylococcaceae</taxon>
        <taxon>Staphylococcus</taxon>
    </lineage>
</organism>
<dbReference type="InterPro" id="IPR035966">
    <property type="entry name" value="PKF_sf"/>
</dbReference>
<evidence type="ECO:0000256" key="2">
    <source>
        <dbReference type="ARBA" id="ARBA00022723"/>
    </source>
</evidence>
<dbReference type="SUPFAM" id="SSF53784">
    <property type="entry name" value="Phosphofructokinase"/>
    <property type="match status" value="1"/>
</dbReference>
<keyword evidence="2" id="KW-0479">Metal-binding</keyword>
<dbReference type="Proteomes" id="UP000255091">
    <property type="component" value="Unassembled WGS sequence"/>
</dbReference>
<dbReference type="AlphaFoldDB" id="A0A380DU62"/>
<dbReference type="Pfam" id="PF00365">
    <property type="entry name" value="PFK"/>
    <property type="match status" value="1"/>
</dbReference>
<dbReference type="EMBL" id="UHAP01000001">
    <property type="protein sequence ID" value="SUK51971.1"/>
    <property type="molecule type" value="Genomic_DNA"/>
</dbReference>
<dbReference type="EC" id="2.7.1.11" evidence="6"/>
<dbReference type="Gene3D" id="3.40.50.450">
    <property type="match status" value="1"/>
</dbReference>
<name>A0A380DU62_STAAU</name>
<feature type="domain" description="Phosphofructokinase" evidence="5">
    <location>
        <begin position="1"/>
        <end position="30"/>
    </location>
</feature>
<dbReference type="GO" id="GO:0046872">
    <property type="term" value="F:metal ion binding"/>
    <property type="evidence" value="ECO:0007669"/>
    <property type="project" value="UniProtKB-KW"/>
</dbReference>
<dbReference type="InterPro" id="IPR000023">
    <property type="entry name" value="Phosphofructokinase_dom"/>
</dbReference>
<proteinExistence type="predicted"/>
<evidence type="ECO:0000256" key="3">
    <source>
        <dbReference type="ARBA" id="ARBA00022777"/>
    </source>
</evidence>
<protein>
    <submittedName>
        <fullName evidence="6">6-phosphofructokinase</fullName>
        <ecNumber evidence="6">2.7.1.11</ecNumber>
    </submittedName>
</protein>
<evidence type="ECO:0000313" key="7">
    <source>
        <dbReference type="Proteomes" id="UP000255091"/>
    </source>
</evidence>
<dbReference type="GO" id="GO:0003872">
    <property type="term" value="F:6-phosphofructokinase activity"/>
    <property type="evidence" value="ECO:0007669"/>
    <property type="project" value="UniProtKB-EC"/>
</dbReference>
<evidence type="ECO:0000256" key="1">
    <source>
        <dbReference type="ARBA" id="ARBA00022679"/>
    </source>
</evidence>
<reference evidence="6 7" key="1">
    <citation type="submission" date="2018-06" db="EMBL/GenBank/DDBJ databases">
        <authorList>
            <consortium name="Pathogen Informatics"/>
            <person name="Doyle S."/>
        </authorList>
    </citation>
    <scope>NUCLEOTIDE SEQUENCE [LARGE SCALE GENOMIC DNA]</scope>
    <source>
        <strain evidence="6 7">NCTC6133</strain>
    </source>
</reference>
<keyword evidence="1 6" id="KW-0808">Transferase</keyword>
<accession>A0A380DU62</accession>
<evidence type="ECO:0000313" key="6">
    <source>
        <dbReference type="EMBL" id="SUK51971.1"/>
    </source>
</evidence>
<keyword evidence="4" id="KW-0460">Magnesium</keyword>